<dbReference type="Proteomes" id="UP000694386">
    <property type="component" value="Unplaced"/>
</dbReference>
<feature type="region of interest" description="Disordered" evidence="1">
    <location>
        <begin position="88"/>
        <end position="146"/>
    </location>
</feature>
<feature type="compositionally biased region" description="Polar residues" evidence="1">
    <location>
        <begin position="1"/>
        <end position="20"/>
    </location>
</feature>
<organism evidence="2 3">
    <name type="scientific">Cricetulus griseus</name>
    <name type="common">Chinese hamster</name>
    <name type="synonym">Cricetulus barabensis griseus</name>
    <dbReference type="NCBI Taxonomy" id="10029"/>
    <lineage>
        <taxon>Eukaryota</taxon>
        <taxon>Metazoa</taxon>
        <taxon>Chordata</taxon>
        <taxon>Craniata</taxon>
        <taxon>Vertebrata</taxon>
        <taxon>Euteleostomi</taxon>
        <taxon>Mammalia</taxon>
        <taxon>Eutheria</taxon>
        <taxon>Euarchontoglires</taxon>
        <taxon>Glires</taxon>
        <taxon>Rodentia</taxon>
        <taxon>Myomorpha</taxon>
        <taxon>Muroidea</taxon>
        <taxon>Cricetidae</taxon>
        <taxon>Cricetinae</taxon>
        <taxon>Cricetulus</taxon>
    </lineage>
</organism>
<reference evidence="2" key="2">
    <citation type="submission" date="2025-09" db="UniProtKB">
        <authorList>
            <consortium name="Ensembl"/>
        </authorList>
    </citation>
    <scope>IDENTIFICATION</scope>
</reference>
<evidence type="ECO:0000313" key="2">
    <source>
        <dbReference type="Ensembl" id="ENSCGRP00001007756.1"/>
    </source>
</evidence>
<accession>A0A8C2LS63</accession>
<name>A0A8C2LS63_CRIGR</name>
<feature type="region of interest" description="Disordered" evidence="1">
    <location>
        <begin position="1"/>
        <end position="70"/>
    </location>
</feature>
<dbReference type="AlphaFoldDB" id="A0A8C2LS63"/>
<sequence>PTTSSRHCAGDTSENFNTDDTVPGPSSADSSTDQRGQVSSPHIQGSLQISPPTQGALGYSTSSQDAQGVSLSTNKVLGKAQCEPLVMGHSTSAQVSQRSPTFPERKIKRVSSARRGFRNLSSTQGVTDPPKSFRQAPSDQGVLPQA</sequence>
<evidence type="ECO:0000313" key="3">
    <source>
        <dbReference type="Proteomes" id="UP000694386"/>
    </source>
</evidence>
<reference evidence="2" key="1">
    <citation type="submission" date="2025-08" db="UniProtKB">
        <authorList>
            <consortium name="Ensembl"/>
        </authorList>
    </citation>
    <scope>IDENTIFICATION</scope>
</reference>
<feature type="compositionally biased region" description="Basic residues" evidence="1">
    <location>
        <begin position="106"/>
        <end position="117"/>
    </location>
</feature>
<protein>
    <submittedName>
        <fullName evidence="2">Uncharacterized protein</fullName>
    </submittedName>
</protein>
<dbReference type="Ensembl" id="ENSCGRT00001011826.1">
    <property type="protein sequence ID" value="ENSCGRP00001007756.1"/>
    <property type="gene ID" value="ENSCGRG00001010136.1"/>
</dbReference>
<feature type="compositionally biased region" description="Polar residues" evidence="1">
    <location>
        <begin position="27"/>
        <end position="70"/>
    </location>
</feature>
<evidence type="ECO:0000256" key="1">
    <source>
        <dbReference type="SAM" id="MobiDB-lite"/>
    </source>
</evidence>
<proteinExistence type="predicted"/>
<feature type="compositionally biased region" description="Polar residues" evidence="1">
    <location>
        <begin position="89"/>
        <end position="100"/>
    </location>
</feature>